<evidence type="ECO:0000313" key="2">
    <source>
        <dbReference type="Proteomes" id="UP001153076"/>
    </source>
</evidence>
<dbReference type="Proteomes" id="UP001153076">
    <property type="component" value="Unassembled WGS sequence"/>
</dbReference>
<gene>
    <name evidence="1" type="ORF">Cgig2_001592</name>
</gene>
<protein>
    <submittedName>
        <fullName evidence="1">Uncharacterized protein</fullName>
    </submittedName>
</protein>
<dbReference type="AlphaFoldDB" id="A0A9Q1KBL7"/>
<sequence length="232" mass="25856">MEAIVKEEGTDMESPSKDIIFLSNSSAQIASSQGDILMPKEPNNPTEPLRINATLLSKIHVPNLTANNVCSLAANLRFHECKNTEIVTLNQFPMGQKKVFAASFSHIPRHDGDVCNVLDNGYSHVPGYRHDQSEEALKLYKCLHCLGAKMSSFEASSPSSMIHIPHHIQVTNAFIKQFYNQGILPRGTQPMFLFFGEANGRASRIFFLISRWNVIIRGAVVHTFFLDGVGKR</sequence>
<accession>A0A9Q1KBL7</accession>
<reference evidence="1" key="1">
    <citation type="submission" date="2022-04" db="EMBL/GenBank/DDBJ databases">
        <title>Carnegiea gigantea Genome sequencing and assembly v2.</title>
        <authorList>
            <person name="Copetti D."/>
            <person name="Sanderson M.J."/>
            <person name="Burquez A."/>
            <person name="Wojciechowski M.F."/>
        </authorList>
    </citation>
    <scope>NUCLEOTIDE SEQUENCE</scope>
    <source>
        <strain evidence="1">SGP5-SGP5p</strain>
        <tissue evidence="1">Aerial part</tissue>
    </source>
</reference>
<dbReference type="EMBL" id="JAKOGI010000195">
    <property type="protein sequence ID" value="KAJ8440257.1"/>
    <property type="molecule type" value="Genomic_DNA"/>
</dbReference>
<name>A0A9Q1KBL7_9CARY</name>
<proteinExistence type="predicted"/>
<keyword evidence="2" id="KW-1185">Reference proteome</keyword>
<organism evidence="1 2">
    <name type="scientific">Carnegiea gigantea</name>
    <dbReference type="NCBI Taxonomy" id="171969"/>
    <lineage>
        <taxon>Eukaryota</taxon>
        <taxon>Viridiplantae</taxon>
        <taxon>Streptophyta</taxon>
        <taxon>Embryophyta</taxon>
        <taxon>Tracheophyta</taxon>
        <taxon>Spermatophyta</taxon>
        <taxon>Magnoliopsida</taxon>
        <taxon>eudicotyledons</taxon>
        <taxon>Gunneridae</taxon>
        <taxon>Pentapetalae</taxon>
        <taxon>Caryophyllales</taxon>
        <taxon>Cactineae</taxon>
        <taxon>Cactaceae</taxon>
        <taxon>Cactoideae</taxon>
        <taxon>Echinocereeae</taxon>
        <taxon>Carnegiea</taxon>
    </lineage>
</organism>
<evidence type="ECO:0000313" key="1">
    <source>
        <dbReference type="EMBL" id="KAJ8440257.1"/>
    </source>
</evidence>
<comment type="caution">
    <text evidence="1">The sequence shown here is derived from an EMBL/GenBank/DDBJ whole genome shotgun (WGS) entry which is preliminary data.</text>
</comment>